<evidence type="ECO:0000313" key="9">
    <source>
        <dbReference type="Proteomes" id="UP001227230"/>
    </source>
</evidence>
<feature type="region of interest" description="Disordered" evidence="6">
    <location>
        <begin position="2743"/>
        <end position="2808"/>
    </location>
</feature>
<dbReference type="Pfam" id="PF13086">
    <property type="entry name" value="AAA_11"/>
    <property type="match status" value="1"/>
</dbReference>
<dbReference type="PANTHER" id="PTHR21529:SF4">
    <property type="entry name" value="TPR AND ANKYRIN REPEAT-CONTAINING PROTEIN 1"/>
    <property type="match status" value="1"/>
</dbReference>
<keyword evidence="9" id="KW-1185">Reference proteome</keyword>
<organism evidence="8 9">
    <name type="scientific">Vitis vinifera</name>
    <name type="common">Grape</name>
    <dbReference type="NCBI Taxonomy" id="29760"/>
    <lineage>
        <taxon>Eukaryota</taxon>
        <taxon>Viridiplantae</taxon>
        <taxon>Streptophyta</taxon>
        <taxon>Embryophyta</taxon>
        <taxon>Tracheophyta</taxon>
        <taxon>Spermatophyta</taxon>
        <taxon>Magnoliopsida</taxon>
        <taxon>eudicotyledons</taxon>
        <taxon>Gunneridae</taxon>
        <taxon>Pentapetalae</taxon>
        <taxon>rosids</taxon>
        <taxon>Vitales</taxon>
        <taxon>Vitaceae</taxon>
        <taxon>Viteae</taxon>
        <taxon>Vitis</taxon>
    </lineage>
</organism>
<keyword evidence="3 5" id="KW-0347">Helicase</keyword>
<dbReference type="Gene3D" id="3.40.50.300">
    <property type="entry name" value="P-loop containing nucleotide triphosphate hydrolases"/>
    <property type="match status" value="4"/>
</dbReference>
<dbReference type="InterPro" id="IPR045529">
    <property type="entry name" value="DUF6469"/>
</dbReference>
<feature type="domain" description="UvrD-like helicase ATP-binding" evidence="7">
    <location>
        <begin position="1086"/>
        <end position="1482"/>
    </location>
</feature>
<dbReference type="InterPro" id="IPR027417">
    <property type="entry name" value="P-loop_NTPase"/>
</dbReference>
<proteinExistence type="predicted"/>
<accession>A0ABY9BGQ6</accession>
<evidence type="ECO:0000256" key="5">
    <source>
        <dbReference type="PROSITE-ProRule" id="PRU00560"/>
    </source>
</evidence>
<dbReference type="PANTHER" id="PTHR21529">
    <property type="entry name" value="MAMMARY TURMOR VIRUS RECEPTOR HOMOLOG 1, 2 MTVR1, 2"/>
    <property type="match status" value="1"/>
</dbReference>
<evidence type="ECO:0000256" key="6">
    <source>
        <dbReference type="SAM" id="MobiDB-lite"/>
    </source>
</evidence>
<dbReference type="Pfam" id="PF13087">
    <property type="entry name" value="AAA_12"/>
    <property type="match status" value="1"/>
</dbReference>
<dbReference type="InterPro" id="IPR041677">
    <property type="entry name" value="DNA2/NAM7_AAA_11"/>
</dbReference>
<dbReference type="PROSITE" id="PS51198">
    <property type="entry name" value="UVRD_HELICASE_ATP_BIND"/>
    <property type="match status" value="1"/>
</dbReference>
<gene>
    <name evidence="8" type="ORF">VitviT2T_001311</name>
</gene>
<dbReference type="Proteomes" id="UP001227230">
    <property type="component" value="Chromosome 1"/>
</dbReference>
<dbReference type="InterPro" id="IPR047187">
    <property type="entry name" value="SF1_C_Upf1"/>
</dbReference>
<dbReference type="InterPro" id="IPR039904">
    <property type="entry name" value="TRANK1"/>
</dbReference>
<dbReference type="InterPro" id="IPR041679">
    <property type="entry name" value="DNA2/NAM7-like_C"/>
</dbReference>
<feature type="binding site" evidence="5">
    <location>
        <begin position="1107"/>
        <end position="1114"/>
    </location>
    <ligand>
        <name>ATP</name>
        <dbReference type="ChEBI" id="CHEBI:30616"/>
    </ligand>
</feature>
<keyword evidence="4 5" id="KW-0067">ATP-binding</keyword>
<keyword evidence="2 5" id="KW-0378">Hydrolase</keyword>
<dbReference type="EMBL" id="CP126648">
    <property type="protein sequence ID" value="WJZ81470.1"/>
    <property type="molecule type" value="Genomic_DNA"/>
</dbReference>
<sequence>MEKEGSNKKRAIAKDSRLIELLFSWSLEDISNNDLYRNQVERIPETFGTAGHYFGSYIFPLLEEIRAEMCSSMEDIHSAPFAEVTSFDESKPYGSLLYDVKVDNWRNRFSDHGREPYKTLPGDILILTDAKPETVSDLQRVGRTWTFASVTRIPDDENEDNSSSTYFKVKISKEYEVDDEKQRSMFVIFLINIVTNKRIWNALHMSGNISIISEVLSSDSLVKENCCQCPVWSDGVYAENFPMSSSSNLNESQTKAVVTCLRKIQCNHKPSVELIWGPPGTGKTKTVSVLLFKLLRTNIRTLACAPTNVAVTEVASRVLKLTKESFENSLFCSLGDILIFGNKDRLKVGADIVEVYLDYRVDRLIECFGPLTGWRYCFNSMIDFLEDCVSHYHIFLENELRKEKSCSNEGGSTKEEVFMKNELSSNECGSSKKVDKSFIEFARDRFKATAGPLRRCVQIFCTHLSKDFILEQNFQNMVDLIRLLDSFESLLSKDDVVPEELEKLFSHQEAVQDSSPSFSDSSNLLYMSRGECLSVLKILRGSLNKLSLPSGMNEGLIKEFCFKMASLIFCTASSSYKLHSANMKPLDLLVIDEAAQLKECESTIPLQLPGIRHAILIGDECQLPAMVSSKVSKEAGFGRSLFERLSSLGHFKHLLNVQYRMHPSISFFPNSKFYFNQILDAPNVKSKSYTKHYLSGPMFGSYSFINVRGKEEHDDVGKSRKNMIEVAIVIKIVRNLYKEWSGSNQKLSIGVISPYAAQVVAIQDKLGQKYEKLGNFSVKVKTVDGFQGGEEDIIIICTVRSNTGGSIGFLSNPQRTNVALTRARYCLWILGNERTLANSESIWEDLVLDAKKRKCFFNADEDKDIANAILEVKTEFDQLNHLLDGSSILFKSAMWKVLFSDNFKKSFVKLRSDHTKKSVLNLLLKLSSGWRPKRLNVDRVCESSSHILKQFKVEGLYIVCSIDIVKNTQVLRVWDILPLEGVPKLAKRLDNIFQRYTDDFINCCNEKCLDGNLEVPKTWPTSLNIIQFKNNDESQGNESAGTSDGKSYVENSKVSESLLLMKFYSLSSGMVSHLLSDHDGRELDLPFEVTDQEQEIILYCRSTFILGRSGTGKTTVLTMKLFQKEQQHRMAMEGFQGDKGNASTNATYRKEVGVSVGETQVAVLRQLFVTVSPKLCYAVKQHVSHLKSFAHGKNFSAEESSNNKDYVDDAELFDDIQDSLVDIPPKSYPLVVTFHKFLMMLDETLSNSYFDRFHDVRELSHGKSRSLSSIGMQTLIRTKEVTYDRFSSSYWPHFNSQLTKKLDSSSAFTEIISHIKGGLKGGRVPDGKLSREDYVLLSEGRVSTLSGQKRERIYDIFQDYEKMKMERGEFDLADLVIDLHHRLRQQRYMGDEMDFVYIDEVQDLTMRQIALFKYVCRNVNEGFVFSGDTAQTIARGIDFRFQDIRSLFYNEFVMESSDGRDGRKEKGQISEIFHLSQNFRTHAGVLKLSQSVIDLLYRFFPQSIDVLSPETSEIYGEAPVLLEPGKDENAIITMFGNSQNIGGSMVGFGAEQVILVRDDCSRKEISDYVGEQALVLTILECKGLEFQDVLLYNFFGSSPLKNQWRVVYEYMKEQNLLDSTAPRSYPSFSQEKHNVMCSELKQLYVAITRTRQRLWICENIEELSKPMFDYWKKLCLVQVTQLDESLANEMRVASTPEEWKATGIKLLREHHYEMATRCFERAEDTYWARLAKAHGLKAAAEQKRHLNPEAAHVDLRKAAEIFEEIGEARPAAKCFFQLNEYERAGRIYLEKCGESELEKAGECFSLAALYELAAEVYARGHFFSECLSACTKGKFLDMGLRYIHYWKQHATTSTFMIKRSKEIGKIEQEFLESCAHHYHELKDNRKMMEFVKAFHSMESKRNFLTTLDCLDELLRLEEELGNFMEAANIAKLSGEILLEAEMLGKAGNYRDASTLFLCYVFANSLWASGSRGWPLKQFVKKEELLTKARLFSERESKQFYEFVCMEVSILSNEQTSLFEMNQCLSTSQRHKSVRGEILSARKIIDAHLNSNTTKYEWTDEWVSDLKQHSEVRLSQNCISVETLLYFWNVWKENVVNIFESLGLDETTQDVKNYSSYGEFCFNYFGVRKQCKNLNLIHALLIPDANWLRAVDDRFIRRTGKLVYVDADQFASAARSYWSSELLSVGTKVLENLEVLYNYSTWKSLSLFCQSKLLVHMFEVSEFLLKLKFLDLRYNAARTLQKFLDISTRQFCSKIFPLDWKKSSTENMVSLRETELSRNLLEEVISTSISIKSEFTYGQIGRVASWILGMGKLTTELYEKIAEKFAVNPPWKAFIKNLSGNIGSGFPQDSVPINESRKHVSLVLTLDGALRDTYNAYWGQSDYISPGYFLYLVDRLLILVTSFQGYCFTTKSSYIEWLIFQEWNSFPNPGLVANPQFPFGATLDYVAYIAQDLLYKKQVTVEWIRKSNINFNEYYPLLVLRLVIIICLLCVNAKHEKYVEMLFGLLRRGDITSLLPRDFCDVLWRRRKRNQFDISVNVLAEALRKVDNPLVIVKLQRNSSEVSCPDAIFIDMTVNQCREDLLRVLFQRNINSSSIELPSSSNASSNLGSGVDQGLKSQNDEVIGGNPQNNYEHFWDFLDAVDSSAMNFLPNAPRVKVEVENNIRLITSVLATFHKNPAEGEDVNLCQELNSMLDDLRQLSSALNVSNNGSGIGELFIRLNSRRPRVEPLLNQLFLQKDSNSVNEASSSATTIPSGIQNQVDKGTGKAEESEEADEVNTKTPSNSNNREAESKKGKGKAKKGKKGKGRRK</sequence>
<dbReference type="SUPFAM" id="SSF52540">
    <property type="entry name" value="P-loop containing nucleoside triphosphate hydrolases"/>
    <property type="match status" value="2"/>
</dbReference>
<evidence type="ECO:0000256" key="3">
    <source>
        <dbReference type="ARBA" id="ARBA00022806"/>
    </source>
</evidence>
<evidence type="ECO:0000259" key="7">
    <source>
        <dbReference type="PROSITE" id="PS51198"/>
    </source>
</evidence>
<keyword evidence="1 5" id="KW-0547">Nucleotide-binding</keyword>
<evidence type="ECO:0000256" key="1">
    <source>
        <dbReference type="ARBA" id="ARBA00022741"/>
    </source>
</evidence>
<dbReference type="CDD" id="cd18808">
    <property type="entry name" value="SF1_C_Upf1"/>
    <property type="match status" value="1"/>
</dbReference>
<name>A0ABY9BGQ6_VITVI</name>
<feature type="compositionally biased region" description="Basic residues" evidence="6">
    <location>
        <begin position="2793"/>
        <end position="2808"/>
    </location>
</feature>
<reference evidence="8 9" key="1">
    <citation type="journal article" date="2023" name="Hortic Res">
        <title>The complete reference genome for grapevine (Vitis vinifera L.) genetics and breeding.</title>
        <authorList>
            <person name="Shi X."/>
            <person name="Cao S."/>
            <person name="Wang X."/>
            <person name="Huang S."/>
            <person name="Wang Y."/>
            <person name="Liu Z."/>
            <person name="Liu W."/>
            <person name="Leng X."/>
            <person name="Peng Y."/>
            <person name="Wang N."/>
            <person name="Wang Y."/>
            <person name="Ma Z."/>
            <person name="Xu X."/>
            <person name="Zhang F."/>
            <person name="Xue H."/>
            <person name="Zhong H."/>
            <person name="Wang Y."/>
            <person name="Zhang K."/>
            <person name="Velt A."/>
            <person name="Avia K."/>
            <person name="Holtgrawe D."/>
            <person name="Grimplet J."/>
            <person name="Matus J.T."/>
            <person name="Ware D."/>
            <person name="Wu X."/>
            <person name="Wang H."/>
            <person name="Liu C."/>
            <person name="Fang Y."/>
            <person name="Rustenholz C."/>
            <person name="Cheng Z."/>
            <person name="Xiao H."/>
            <person name="Zhou Y."/>
        </authorList>
    </citation>
    <scope>NUCLEOTIDE SEQUENCE [LARGE SCALE GENOMIC DNA]</scope>
    <source>
        <strain evidence="9">cv. Pinot noir / PN40024</strain>
        <tissue evidence="8">Leaf</tissue>
    </source>
</reference>
<dbReference type="Pfam" id="PF20073">
    <property type="entry name" value="DUF6469"/>
    <property type="match status" value="1"/>
</dbReference>
<dbReference type="Pfam" id="PF00580">
    <property type="entry name" value="UvrD-helicase"/>
    <property type="match status" value="1"/>
</dbReference>
<dbReference type="InterPro" id="IPR014016">
    <property type="entry name" value="UvrD-like_ATP-bd"/>
</dbReference>
<evidence type="ECO:0000256" key="4">
    <source>
        <dbReference type="ARBA" id="ARBA00022840"/>
    </source>
</evidence>
<evidence type="ECO:0000313" key="8">
    <source>
        <dbReference type="EMBL" id="WJZ81470.1"/>
    </source>
</evidence>
<feature type="compositionally biased region" description="Polar residues" evidence="6">
    <location>
        <begin position="2743"/>
        <end position="2760"/>
    </location>
</feature>
<protein>
    <recommendedName>
        <fullName evidence="7">UvrD-like helicase ATP-binding domain-containing protein</fullName>
    </recommendedName>
</protein>
<evidence type="ECO:0000256" key="2">
    <source>
        <dbReference type="ARBA" id="ARBA00022801"/>
    </source>
</evidence>